<gene>
    <name evidence="8" type="ORF">AKO1_009477</name>
</gene>
<dbReference type="InterPro" id="IPR017927">
    <property type="entry name" value="FAD-bd_FR_type"/>
</dbReference>
<keyword evidence="9" id="KW-1185">Reference proteome</keyword>
<feature type="transmembrane region" description="Helical" evidence="6">
    <location>
        <begin position="186"/>
        <end position="207"/>
    </location>
</feature>
<evidence type="ECO:0000313" key="9">
    <source>
        <dbReference type="Proteomes" id="UP001431209"/>
    </source>
</evidence>
<feature type="binding site" evidence="5">
    <location>
        <position position="283"/>
    </location>
    <ligand>
        <name>FAD</name>
        <dbReference type="ChEBI" id="CHEBI:57692"/>
    </ligand>
</feature>
<dbReference type="PRINTS" id="PR00406">
    <property type="entry name" value="CYTB5RDTASE"/>
</dbReference>
<evidence type="ECO:0000259" key="7">
    <source>
        <dbReference type="PROSITE" id="PS51384"/>
    </source>
</evidence>
<dbReference type="PANTHER" id="PTHR19370">
    <property type="entry name" value="NADH-CYTOCHROME B5 REDUCTASE"/>
    <property type="match status" value="1"/>
</dbReference>
<dbReference type="Proteomes" id="UP001431209">
    <property type="component" value="Unassembled WGS sequence"/>
</dbReference>
<dbReference type="AlphaFoldDB" id="A0AAW2ZKX0"/>
<evidence type="ECO:0000256" key="4">
    <source>
        <dbReference type="ARBA" id="ARBA00023002"/>
    </source>
</evidence>
<evidence type="ECO:0000256" key="3">
    <source>
        <dbReference type="ARBA" id="ARBA00022827"/>
    </source>
</evidence>
<dbReference type="Pfam" id="PF00175">
    <property type="entry name" value="NAD_binding_1"/>
    <property type="match status" value="1"/>
</dbReference>
<dbReference type="Gene3D" id="3.40.50.80">
    <property type="entry name" value="Nucleotide-binding domain of ferredoxin-NADP reductase (FNR) module"/>
    <property type="match status" value="1"/>
</dbReference>
<dbReference type="InterPro" id="IPR001834">
    <property type="entry name" value="CBR-like"/>
</dbReference>
<dbReference type="PROSITE" id="PS51384">
    <property type="entry name" value="FAD_FR"/>
    <property type="match status" value="1"/>
</dbReference>
<feature type="transmembrane region" description="Helical" evidence="6">
    <location>
        <begin position="59"/>
        <end position="80"/>
    </location>
</feature>
<feature type="binding site" evidence="5">
    <location>
        <position position="351"/>
    </location>
    <ligand>
        <name>FAD</name>
        <dbReference type="ChEBI" id="CHEBI:57692"/>
    </ligand>
</feature>
<dbReference type="InterPro" id="IPR018750">
    <property type="entry name" value="DUF2306_membrane"/>
</dbReference>
<sequence length="516" mass="58339">MSTIKSIKNFCEDHWRFGWEICKWLLFAATIFFIIGYVGIVLFYLGQFFSNYPKLHQQIVMYIHISTGSVMILFGSLQFFPPIRQRWPTFHRMNGYIVYVAGFISGIGAFGASLYPHGGEPVVLSGIIVSLYWILTIIMGYVRIIYKDIEGHREWMIRFFSLAYAILIMRIVVIVTQYGLGWDLKASIGAAIPATWLFFIICAEFYISNTRITFKTLDHVVNGEMLTSLPSWTKLKLISKTQHADQVCSFVFELAHPSMRVCVPPGHHMLLKAKTSMFTTIRPYSPVNMNNKTGVLEFIVKKYNNGKMSSFMHDCLSVGDEMEIKGPIGEFDYKANSYKHIILLAGGTGITPIANVITSVLNNPYDNTCLYLFFANRTDIDVILYQELKSLAKLHSDRFKLILVISRPAVDGLDYNVAKPNDSVIHLSPTETTCCTSSAAVTDINKQVVNVNLNTDLEFKRGRITKDLIKEHGPTPSRDTLVLVCGPHQMCFKMMGMMSSLGYSKSRTFAFGVSDH</sequence>
<feature type="binding site" evidence="5">
    <location>
        <position position="307"/>
    </location>
    <ligand>
        <name>FAD</name>
        <dbReference type="ChEBI" id="CHEBI:57692"/>
    </ligand>
</feature>
<reference evidence="8 9" key="1">
    <citation type="submission" date="2024-03" db="EMBL/GenBank/DDBJ databases">
        <title>The Acrasis kona genome and developmental transcriptomes reveal deep origins of eukaryotic multicellular pathways.</title>
        <authorList>
            <person name="Sheikh S."/>
            <person name="Fu C.-J."/>
            <person name="Brown M.W."/>
            <person name="Baldauf S.L."/>
        </authorList>
    </citation>
    <scope>NUCLEOTIDE SEQUENCE [LARGE SCALE GENOMIC DNA]</scope>
    <source>
        <strain evidence="8 9">ATCC MYA-3509</strain>
    </source>
</reference>
<keyword evidence="6" id="KW-1133">Transmembrane helix</keyword>
<dbReference type="SUPFAM" id="SSF52343">
    <property type="entry name" value="Ferredoxin reductase-like, C-terminal NADP-linked domain"/>
    <property type="match status" value="1"/>
</dbReference>
<feature type="transmembrane region" description="Helical" evidence="6">
    <location>
        <begin position="122"/>
        <end position="144"/>
    </location>
</feature>
<accession>A0AAW2ZKX0</accession>
<comment type="cofactor">
    <cofactor evidence="1 5">
        <name>FAD</name>
        <dbReference type="ChEBI" id="CHEBI:57692"/>
    </cofactor>
</comment>
<feature type="binding site" evidence="5">
    <location>
        <position position="308"/>
    </location>
    <ligand>
        <name>FAD</name>
        <dbReference type="ChEBI" id="CHEBI:57692"/>
    </ligand>
</feature>
<feature type="binding site" evidence="5">
    <location>
        <position position="282"/>
    </location>
    <ligand>
        <name>FAD</name>
        <dbReference type="ChEBI" id="CHEBI:57692"/>
    </ligand>
</feature>
<evidence type="ECO:0000256" key="5">
    <source>
        <dbReference type="PIRSR" id="PIRSR601834-1"/>
    </source>
</evidence>
<keyword evidence="2 5" id="KW-0285">Flavoprotein</keyword>
<feature type="transmembrane region" description="Helical" evidence="6">
    <location>
        <begin position="96"/>
        <end position="116"/>
    </location>
</feature>
<comment type="caution">
    <text evidence="8">The sequence shown here is derived from an EMBL/GenBank/DDBJ whole genome shotgun (WGS) entry which is preliminary data.</text>
</comment>
<feature type="transmembrane region" description="Helical" evidence="6">
    <location>
        <begin position="156"/>
        <end position="180"/>
    </location>
</feature>
<dbReference type="EMBL" id="JAOPGA020001688">
    <property type="protein sequence ID" value="KAL0490502.1"/>
    <property type="molecule type" value="Genomic_DNA"/>
</dbReference>
<dbReference type="InterPro" id="IPR008333">
    <property type="entry name" value="Cbr1-like_FAD-bd_dom"/>
</dbReference>
<feature type="domain" description="FAD-binding FR-type" evidence="7">
    <location>
        <begin position="230"/>
        <end position="334"/>
    </location>
</feature>
<dbReference type="CDD" id="cd06183">
    <property type="entry name" value="cyt_b5_reduct_like"/>
    <property type="match status" value="1"/>
</dbReference>
<evidence type="ECO:0000256" key="1">
    <source>
        <dbReference type="ARBA" id="ARBA00001974"/>
    </source>
</evidence>
<feature type="binding site" evidence="5">
    <location>
        <position position="301"/>
    </location>
    <ligand>
        <name>FAD</name>
        <dbReference type="ChEBI" id="CHEBI:57692"/>
    </ligand>
</feature>
<feature type="binding site" evidence="5">
    <location>
        <position position="284"/>
    </location>
    <ligand>
        <name>FAD</name>
        <dbReference type="ChEBI" id="CHEBI:57692"/>
    </ligand>
</feature>
<feature type="binding site" evidence="5">
    <location>
        <position position="299"/>
    </location>
    <ligand>
        <name>FAD</name>
        <dbReference type="ChEBI" id="CHEBI:57692"/>
    </ligand>
</feature>
<name>A0AAW2ZKX0_9EUKA</name>
<keyword evidence="3 5" id="KW-0274">FAD</keyword>
<proteinExistence type="predicted"/>
<dbReference type="InterPro" id="IPR017938">
    <property type="entry name" value="Riboflavin_synthase-like_b-brl"/>
</dbReference>
<protein>
    <submittedName>
        <fullName evidence="8">NADH-cytochrome b5 reductase</fullName>
    </submittedName>
</protein>
<feature type="binding site" evidence="5">
    <location>
        <position position="309"/>
    </location>
    <ligand>
        <name>FAD</name>
        <dbReference type="ChEBI" id="CHEBI:57692"/>
    </ligand>
</feature>
<evidence type="ECO:0000256" key="2">
    <source>
        <dbReference type="ARBA" id="ARBA00022630"/>
    </source>
</evidence>
<dbReference type="Pfam" id="PF10067">
    <property type="entry name" value="DUF2306"/>
    <property type="match status" value="1"/>
</dbReference>
<organism evidence="8 9">
    <name type="scientific">Acrasis kona</name>
    <dbReference type="NCBI Taxonomy" id="1008807"/>
    <lineage>
        <taxon>Eukaryota</taxon>
        <taxon>Discoba</taxon>
        <taxon>Heterolobosea</taxon>
        <taxon>Tetramitia</taxon>
        <taxon>Eutetramitia</taxon>
        <taxon>Acrasidae</taxon>
        <taxon>Acrasis</taxon>
    </lineage>
</organism>
<feature type="transmembrane region" description="Helical" evidence="6">
    <location>
        <begin position="24"/>
        <end position="47"/>
    </location>
</feature>
<dbReference type="Pfam" id="PF00970">
    <property type="entry name" value="FAD_binding_6"/>
    <property type="match status" value="1"/>
</dbReference>
<keyword evidence="4" id="KW-0560">Oxidoreductase</keyword>
<dbReference type="SUPFAM" id="SSF63380">
    <property type="entry name" value="Riboflavin synthase domain-like"/>
    <property type="match status" value="1"/>
</dbReference>
<dbReference type="InterPro" id="IPR001433">
    <property type="entry name" value="OxRdtase_FAD/NAD-bd"/>
</dbReference>
<keyword evidence="6" id="KW-0472">Membrane</keyword>
<dbReference type="GO" id="GO:0016491">
    <property type="term" value="F:oxidoreductase activity"/>
    <property type="evidence" value="ECO:0007669"/>
    <property type="project" value="UniProtKB-KW"/>
</dbReference>
<dbReference type="InterPro" id="IPR039261">
    <property type="entry name" value="FNR_nucleotide-bd"/>
</dbReference>
<evidence type="ECO:0000313" key="8">
    <source>
        <dbReference type="EMBL" id="KAL0490502.1"/>
    </source>
</evidence>
<keyword evidence="6" id="KW-0812">Transmembrane</keyword>
<evidence type="ECO:0000256" key="6">
    <source>
        <dbReference type="SAM" id="Phobius"/>
    </source>
</evidence>
<dbReference type="Gene3D" id="2.40.30.10">
    <property type="entry name" value="Translation factors"/>
    <property type="match status" value="1"/>
</dbReference>